<protein>
    <submittedName>
        <fullName evidence="3">Uncharacterized protein</fullName>
    </submittedName>
</protein>
<dbReference type="Proteomes" id="UP000239388">
    <property type="component" value="Unassembled WGS sequence"/>
</dbReference>
<organism evidence="3 4">
    <name type="scientific">Blastopirellula marina</name>
    <dbReference type="NCBI Taxonomy" id="124"/>
    <lineage>
        <taxon>Bacteria</taxon>
        <taxon>Pseudomonadati</taxon>
        <taxon>Planctomycetota</taxon>
        <taxon>Planctomycetia</taxon>
        <taxon>Pirellulales</taxon>
        <taxon>Pirellulaceae</taxon>
        <taxon>Blastopirellula</taxon>
    </lineage>
</organism>
<feature type="region of interest" description="Disordered" evidence="1">
    <location>
        <begin position="105"/>
        <end position="138"/>
    </location>
</feature>
<dbReference type="AlphaFoldDB" id="A0A2S8FMW2"/>
<keyword evidence="2" id="KW-0472">Membrane</keyword>
<dbReference type="OrthoDB" id="279767at2"/>
<evidence type="ECO:0000313" key="4">
    <source>
        <dbReference type="Proteomes" id="UP000239388"/>
    </source>
</evidence>
<keyword evidence="2" id="KW-1133">Transmembrane helix</keyword>
<comment type="caution">
    <text evidence="3">The sequence shown here is derived from an EMBL/GenBank/DDBJ whole genome shotgun (WGS) entry which is preliminary data.</text>
</comment>
<keyword evidence="2" id="KW-0812">Transmembrane</keyword>
<reference evidence="3 4" key="1">
    <citation type="submission" date="2018-02" db="EMBL/GenBank/DDBJ databases">
        <title>Comparative genomes isolates from brazilian mangrove.</title>
        <authorList>
            <person name="Araujo J.E."/>
            <person name="Taketani R.G."/>
            <person name="Silva M.C.P."/>
            <person name="Loureco M.V."/>
            <person name="Andreote F.D."/>
        </authorList>
    </citation>
    <scope>NUCLEOTIDE SEQUENCE [LARGE SCALE GENOMIC DNA]</scope>
    <source>
        <strain evidence="3 4">NAP PRIS-MGV</strain>
    </source>
</reference>
<name>A0A2S8FMW2_9BACT</name>
<accession>A0A2S8FMW2</accession>
<evidence type="ECO:0000313" key="3">
    <source>
        <dbReference type="EMBL" id="PQO33538.1"/>
    </source>
</evidence>
<feature type="region of interest" description="Disordered" evidence="1">
    <location>
        <begin position="68"/>
        <end position="87"/>
    </location>
</feature>
<sequence length="197" mass="21549">MGIWNLLAADANGLESLIKIGLVILFMVGPYLLQLLGGKAVQDDRGNAGGKRRREPQSDLEREIADFLEQSRRGGAPAPRSQAESVEAYSADDFVVAETAPETLRDHHLAPSAIDTQSVGQSSEKPAAAKTAYSQDPHTTEEFQYEEAETYNYDAEPTSQNANAGASIAAMFREPEKVRNAFILGEIINRPKFPRRS</sequence>
<feature type="transmembrane region" description="Helical" evidence="2">
    <location>
        <begin position="16"/>
        <end position="36"/>
    </location>
</feature>
<feature type="compositionally biased region" description="Polar residues" evidence="1">
    <location>
        <begin position="114"/>
        <end position="124"/>
    </location>
</feature>
<gene>
    <name evidence="3" type="ORF">C5Y98_14950</name>
</gene>
<proteinExistence type="predicted"/>
<dbReference type="EMBL" id="PUIB01000017">
    <property type="protein sequence ID" value="PQO33538.1"/>
    <property type="molecule type" value="Genomic_DNA"/>
</dbReference>
<evidence type="ECO:0000256" key="2">
    <source>
        <dbReference type="SAM" id="Phobius"/>
    </source>
</evidence>
<dbReference type="RefSeq" id="WP_105355097.1">
    <property type="nucleotide sequence ID" value="NZ_PUIB01000017.1"/>
</dbReference>
<evidence type="ECO:0000256" key="1">
    <source>
        <dbReference type="SAM" id="MobiDB-lite"/>
    </source>
</evidence>